<evidence type="ECO:0000259" key="1">
    <source>
        <dbReference type="Pfam" id="PF25797"/>
    </source>
</evidence>
<dbReference type="InterPro" id="IPR042160">
    <property type="entry name" value="HD-Zip_IV"/>
</dbReference>
<dbReference type="InterPro" id="IPR057993">
    <property type="entry name" value="HD-Zip_IV_C"/>
</dbReference>
<dbReference type="EMBL" id="PQIB02000013">
    <property type="protein sequence ID" value="RLM73033.1"/>
    <property type="molecule type" value="Genomic_DNA"/>
</dbReference>
<feature type="domain" description="HD-Zip IV C-terminal" evidence="1">
    <location>
        <begin position="6"/>
        <end position="194"/>
    </location>
</feature>
<comment type="caution">
    <text evidence="2">The sequence shown here is derived from an EMBL/GenBank/DDBJ whole genome shotgun (WGS) entry which is preliminary data.</text>
</comment>
<sequence>MGEPSAGQVLSATMTVWLPGTPPEHVHEYLCNQHRRGEWDTFINTGAVQELSSVITCPHLPGNVVSVLHPSDVADQTNSNMMILQEATSDVSCSLVVYSFIETNLIHAVMDGGENTSVFLLPSGFAILPDGHGKVHHDAATAAASSSGAPNGHKGAAGSLLTAAYQALLPDNPSDIAVGTFDNAENRVYNAVKQTMAAVGADRAIPA</sequence>
<accession>A0A3L6Q5U0</accession>
<dbReference type="AlphaFoldDB" id="A0A3L6Q5U0"/>
<dbReference type="STRING" id="4540.A0A3L6Q5U0"/>
<dbReference type="Proteomes" id="UP000275267">
    <property type="component" value="Unassembled WGS sequence"/>
</dbReference>
<organism evidence="2 3">
    <name type="scientific">Panicum miliaceum</name>
    <name type="common">Proso millet</name>
    <name type="synonym">Broomcorn millet</name>
    <dbReference type="NCBI Taxonomy" id="4540"/>
    <lineage>
        <taxon>Eukaryota</taxon>
        <taxon>Viridiplantae</taxon>
        <taxon>Streptophyta</taxon>
        <taxon>Embryophyta</taxon>
        <taxon>Tracheophyta</taxon>
        <taxon>Spermatophyta</taxon>
        <taxon>Magnoliopsida</taxon>
        <taxon>Liliopsida</taxon>
        <taxon>Poales</taxon>
        <taxon>Poaceae</taxon>
        <taxon>PACMAD clade</taxon>
        <taxon>Panicoideae</taxon>
        <taxon>Panicodae</taxon>
        <taxon>Paniceae</taxon>
        <taxon>Panicinae</taxon>
        <taxon>Panicum</taxon>
        <taxon>Panicum sect. Panicum</taxon>
    </lineage>
</organism>
<name>A0A3L6Q5U0_PANMI</name>
<proteinExistence type="predicted"/>
<evidence type="ECO:0000313" key="3">
    <source>
        <dbReference type="Proteomes" id="UP000275267"/>
    </source>
</evidence>
<dbReference type="PANTHER" id="PTHR45654">
    <property type="entry name" value="HOMEOBOX-LEUCINE ZIPPER PROTEIN MERISTEM L1"/>
    <property type="match status" value="1"/>
</dbReference>
<dbReference type="Pfam" id="PF25797">
    <property type="entry name" value="PDF2_C"/>
    <property type="match status" value="1"/>
</dbReference>
<keyword evidence="3" id="KW-1185">Reference proteome</keyword>
<protein>
    <recommendedName>
        <fullName evidence="1">HD-Zip IV C-terminal domain-containing protein</fullName>
    </recommendedName>
</protein>
<gene>
    <name evidence="2" type="ORF">C2845_PM15G05040</name>
</gene>
<reference evidence="3" key="1">
    <citation type="journal article" date="2019" name="Nat. Commun.">
        <title>The genome of broomcorn millet.</title>
        <authorList>
            <person name="Zou C."/>
            <person name="Miki D."/>
            <person name="Li D."/>
            <person name="Tang Q."/>
            <person name="Xiao L."/>
            <person name="Rajput S."/>
            <person name="Deng P."/>
            <person name="Jia W."/>
            <person name="Huang R."/>
            <person name="Zhang M."/>
            <person name="Sun Y."/>
            <person name="Hu J."/>
            <person name="Fu X."/>
            <person name="Schnable P.S."/>
            <person name="Li F."/>
            <person name="Zhang H."/>
            <person name="Feng B."/>
            <person name="Zhu X."/>
            <person name="Liu R."/>
            <person name="Schnable J.C."/>
            <person name="Zhu J.-K."/>
            <person name="Zhang H."/>
        </authorList>
    </citation>
    <scope>NUCLEOTIDE SEQUENCE [LARGE SCALE GENOMIC DNA]</scope>
</reference>
<dbReference type="PANTHER" id="PTHR45654:SF37">
    <property type="entry name" value="HOMEODOMAIN LEUCINE ZIPPER FAMILY IV PROTEIN"/>
    <property type="match status" value="1"/>
</dbReference>
<dbReference type="OrthoDB" id="6159439at2759"/>
<evidence type="ECO:0000313" key="2">
    <source>
        <dbReference type="EMBL" id="RLM73033.1"/>
    </source>
</evidence>